<evidence type="ECO:0000256" key="9">
    <source>
        <dbReference type="ARBA" id="ARBA00011881"/>
    </source>
</evidence>
<dbReference type="InterPro" id="IPR001048">
    <property type="entry name" value="Asp/Glu/Uridylate_kinase"/>
</dbReference>
<evidence type="ECO:0000256" key="15">
    <source>
        <dbReference type="ARBA" id="ARBA00022777"/>
    </source>
</evidence>
<dbReference type="NCBIfam" id="NF006959">
    <property type="entry name" value="PRK09436.1"/>
    <property type="match status" value="1"/>
</dbReference>
<dbReference type="PROSITE" id="PS00324">
    <property type="entry name" value="ASPARTOKINASE"/>
    <property type="match status" value="1"/>
</dbReference>
<dbReference type="EC" id="1.1.1.3" evidence="28"/>
<dbReference type="InterPro" id="IPR011147">
    <property type="entry name" value="Bifunc_Aspkin/hSer_DH"/>
</dbReference>
<dbReference type="PROSITE" id="PS01042">
    <property type="entry name" value="HOMOSER_DHGENASE"/>
    <property type="match status" value="1"/>
</dbReference>
<comment type="pathway">
    <text evidence="4 28">Amino-acid biosynthesis; L-threonine biosynthesis; L-threonine from L-aspartate: step 3/5.</text>
</comment>
<dbReference type="Pfam" id="PF00696">
    <property type="entry name" value="AA_kinase"/>
    <property type="match status" value="1"/>
</dbReference>
<comment type="function">
    <text evidence="24">Bifunctional aspartate kinase and homoserine dehydrogenase that catalyzes the first and the third steps toward the synthesis of lysine, methionine and threonine from aspartate.</text>
</comment>
<evidence type="ECO:0000256" key="24">
    <source>
        <dbReference type="ARBA" id="ARBA00044938"/>
    </source>
</evidence>
<dbReference type="EMBL" id="SNXI01000010">
    <property type="protein sequence ID" value="TDP32208.1"/>
    <property type="molecule type" value="Genomic_DNA"/>
</dbReference>
<keyword evidence="21" id="KW-0457">Lysine biosynthesis</keyword>
<evidence type="ECO:0000256" key="11">
    <source>
        <dbReference type="ARBA" id="ARBA00022679"/>
    </source>
</evidence>
<dbReference type="AlphaFoldDB" id="A0A4R6P399"/>
<evidence type="ECO:0000256" key="17">
    <source>
        <dbReference type="ARBA" id="ARBA00022857"/>
    </source>
</evidence>
<dbReference type="InterPro" id="IPR049638">
    <property type="entry name" value="AK-HD"/>
</dbReference>
<evidence type="ECO:0000259" key="31">
    <source>
        <dbReference type="Pfam" id="PF03447"/>
    </source>
</evidence>
<evidence type="ECO:0000256" key="5">
    <source>
        <dbReference type="ARBA" id="ARBA00005062"/>
    </source>
</evidence>
<feature type="domain" description="Aspartokinase ACT" evidence="32">
    <location>
        <begin position="311"/>
        <end position="371"/>
    </location>
</feature>
<dbReference type="SUPFAM" id="SSF51735">
    <property type="entry name" value="NAD(P)-binding Rossmann-fold domains"/>
    <property type="match status" value="1"/>
</dbReference>
<evidence type="ECO:0000256" key="3">
    <source>
        <dbReference type="ARBA" id="ARBA00004986"/>
    </source>
</evidence>
<dbReference type="UniPathway" id="UPA00051">
    <property type="reaction ID" value="UER00462"/>
</dbReference>
<evidence type="ECO:0000256" key="2">
    <source>
        <dbReference type="ARBA" id="ARBA00004766"/>
    </source>
</evidence>
<evidence type="ECO:0000256" key="1">
    <source>
        <dbReference type="ARBA" id="ARBA00001920"/>
    </source>
</evidence>
<evidence type="ECO:0000256" key="22">
    <source>
        <dbReference type="ARBA" id="ARBA00023167"/>
    </source>
</evidence>
<dbReference type="PANTHER" id="PTHR43070">
    <property type="match status" value="1"/>
</dbReference>
<dbReference type="PANTHER" id="PTHR43070:SF3">
    <property type="entry name" value="HOMOSERINE DEHYDROGENASE"/>
    <property type="match status" value="1"/>
</dbReference>
<keyword evidence="20" id="KW-0915">Sodium</keyword>
<keyword evidence="34" id="KW-1185">Reference proteome</keyword>
<dbReference type="PIRSF" id="PIRSF000727">
    <property type="entry name" value="ThrA"/>
    <property type="match status" value="1"/>
</dbReference>
<comment type="pathway">
    <text evidence="5 28">Amino-acid biosynthesis; L-methionine biosynthesis via de novo pathway; L-homoserine from L-aspartate: step 3/3.</text>
</comment>
<dbReference type="Gene3D" id="3.40.1160.10">
    <property type="entry name" value="Acetylglutamate kinase-like"/>
    <property type="match status" value="1"/>
</dbReference>
<gene>
    <name evidence="33" type="ORF">DEU29_11067</name>
</gene>
<organism evidence="33 34">
    <name type="scientific">Idiomarina aquatica</name>
    <dbReference type="NCBI Taxonomy" id="1327752"/>
    <lineage>
        <taxon>Bacteria</taxon>
        <taxon>Pseudomonadati</taxon>
        <taxon>Pseudomonadota</taxon>
        <taxon>Gammaproteobacteria</taxon>
        <taxon>Alteromonadales</taxon>
        <taxon>Idiomarinaceae</taxon>
        <taxon>Idiomarina</taxon>
    </lineage>
</organism>
<comment type="pathway">
    <text evidence="6 28">Amino-acid biosynthesis; L-threonine biosynthesis; L-threonine from L-aspartate: step 1/5.</text>
</comment>
<evidence type="ECO:0000256" key="25">
    <source>
        <dbReference type="ARBA" id="ARBA00048561"/>
    </source>
</evidence>
<evidence type="ECO:0000256" key="21">
    <source>
        <dbReference type="ARBA" id="ARBA00023154"/>
    </source>
</evidence>
<comment type="caution">
    <text evidence="33">The sequence shown here is derived from an EMBL/GenBank/DDBJ whole genome shotgun (WGS) entry which is preliminary data.</text>
</comment>
<dbReference type="GO" id="GO:0009086">
    <property type="term" value="P:methionine biosynthetic process"/>
    <property type="evidence" value="ECO:0007669"/>
    <property type="project" value="UniProtKB-KW"/>
</dbReference>
<evidence type="ECO:0000256" key="10">
    <source>
        <dbReference type="ARBA" id="ARBA00022605"/>
    </source>
</evidence>
<dbReference type="GO" id="GO:0050661">
    <property type="term" value="F:NADP binding"/>
    <property type="evidence" value="ECO:0007669"/>
    <property type="project" value="UniProtKB-UniRule"/>
</dbReference>
<dbReference type="InterPro" id="IPR001342">
    <property type="entry name" value="HDH_cat"/>
</dbReference>
<feature type="domain" description="Aspartate/homoserine dehydrogenase NAD-binding" evidence="31">
    <location>
        <begin position="465"/>
        <end position="599"/>
    </location>
</feature>
<keyword evidence="12" id="KW-0791">Threonine biosynthesis</keyword>
<dbReference type="SUPFAM" id="SSF55021">
    <property type="entry name" value="ACT-like"/>
    <property type="match status" value="2"/>
</dbReference>
<evidence type="ECO:0000256" key="18">
    <source>
        <dbReference type="ARBA" id="ARBA00023002"/>
    </source>
</evidence>
<keyword evidence="18 28" id="KW-0560">Oxidoreductase</keyword>
<evidence type="ECO:0000256" key="6">
    <source>
        <dbReference type="ARBA" id="ARBA00005139"/>
    </source>
</evidence>
<proteinExistence type="inferred from homology"/>
<dbReference type="GO" id="GO:0005524">
    <property type="term" value="F:ATP binding"/>
    <property type="evidence" value="ECO:0007669"/>
    <property type="project" value="UniProtKB-UniRule"/>
</dbReference>
<comment type="cofactor">
    <cofactor evidence="1">
        <name>a metal cation</name>
        <dbReference type="ChEBI" id="CHEBI:25213"/>
    </cofactor>
</comment>
<name>A0A4R6P399_9GAMM</name>
<evidence type="ECO:0000259" key="32">
    <source>
        <dbReference type="Pfam" id="PF22468"/>
    </source>
</evidence>
<comment type="similarity">
    <text evidence="7 28">In the C-terminal section; belongs to the homoserine dehydrogenase family.</text>
</comment>
<evidence type="ECO:0000256" key="27">
    <source>
        <dbReference type="ARBA" id="ARBA00049031"/>
    </source>
</evidence>
<dbReference type="RefSeq" id="WP_133539971.1">
    <property type="nucleotide sequence ID" value="NZ_SNXI01000010.1"/>
</dbReference>
<keyword evidence="17 28" id="KW-0521">NADP</keyword>
<dbReference type="InterPro" id="IPR036291">
    <property type="entry name" value="NAD(P)-bd_dom_sf"/>
</dbReference>
<evidence type="ECO:0000256" key="8">
    <source>
        <dbReference type="ARBA" id="ARBA00010046"/>
    </source>
</evidence>
<keyword evidence="10 28" id="KW-0028">Amino-acid biosynthesis</keyword>
<sequence>MQVLKFGGSSLASMAHMRRVSDLITERANNTQLTVILSAPKGVTNLLEQMISQALIGEPNPELLAQWRQRCMEFIIKDHPGLEAFINDLTQRLEQQLQGIALLQECTPRTRAKLMAIGELISVKVMQVLVDNGTQAKTPLLPVEQCISASGDYLNAQVNIRETAKLIQLWLKQSQPGLVLVPGFQASHEDGGLCLLGRNGSDYSAAVIAAAINAESCEIWTDVDGVFTADPRAVDDARLITRLNYEEAMELSHFGARILHPKTIAPLAQFGVPCRIKNSDNPDAPGTLIDAQGDISLPVKGLSSLQDMALVTVSGPGLKGVAGISARVFSSLANCNISINLITQSSSEFSISFCIEQRCVAQTKKALRSEFELELASGLIKPLQVQKNMAIISLIGDGMRQQVGLAARFFASLAQAHVNVCAMAQDSNERAVSAVINDSEAPDAITVCHENFFTHMPSIDLFLVGCGTVGRQLLEQLERQQQFLQKRNVKLRVFGIANSRQLLLSKKGIDLGQWQAKLDNAKQAYSVEAIKQFVKRQHLVNPVLVDCTSSAEIASSYQEFLNNGFHVVTPNKKANTMGWDYYQQLRETARAKHRRYLYETTVGAGLPIIDAVQGLQHAGDQLRQFGGILSGSLSYLFGLLEEGESFSQAIIQAKQKGYTEPDPRDDLSGMDVARKLLIMAREIGLPLELNDITIEPLLPPGFTDDSDSIDDFMAKLPQLDAYYQQRYQQANKQGKVLRYVAEIHDNQCQVQILELEPDHPLATIKNGENALVIQSDYYQPIPFVLRGYGAGATVTAAGIFSDIMRTLAWQQQA</sequence>
<dbReference type="FunFam" id="3.40.50.720:FF:000083">
    <property type="entry name" value="Bifunctional aspartokinase/homoserine dehydrogenase"/>
    <property type="match status" value="1"/>
</dbReference>
<evidence type="ECO:0000256" key="20">
    <source>
        <dbReference type="ARBA" id="ARBA00023053"/>
    </source>
</evidence>
<dbReference type="GO" id="GO:0004412">
    <property type="term" value="F:homoserine dehydrogenase activity"/>
    <property type="evidence" value="ECO:0007669"/>
    <property type="project" value="UniProtKB-UniRule"/>
</dbReference>
<keyword evidence="23" id="KW-0511">Multifunctional enzyme</keyword>
<dbReference type="GO" id="GO:0009088">
    <property type="term" value="P:threonine biosynthetic process"/>
    <property type="evidence" value="ECO:0007669"/>
    <property type="project" value="UniProtKB-UniRule"/>
</dbReference>
<comment type="pathway">
    <text evidence="2 28">Amino-acid biosynthesis; L-lysine biosynthesis via DAP pathway; (S)-tetrahydrodipicolinate from L-aspartate: step 1/4.</text>
</comment>
<dbReference type="Pfam" id="PF22468">
    <property type="entry name" value="ACT_9"/>
    <property type="match status" value="2"/>
</dbReference>
<dbReference type="InterPro" id="IPR005106">
    <property type="entry name" value="Asp/hSer_DH_NAD-bd"/>
</dbReference>
<evidence type="ECO:0000313" key="34">
    <source>
        <dbReference type="Proteomes" id="UP000295531"/>
    </source>
</evidence>
<keyword evidence="11 28" id="KW-0808">Transferase</keyword>
<dbReference type="Pfam" id="PF00742">
    <property type="entry name" value="Homoserine_dh"/>
    <property type="match status" value="1"/>
</dbReference>
<evidence type="ECO:0000256" key="14">
    <source>
        <dbReference type="ARBA" id="ARBA00022741"/>
    </source>
</evidence>
<evidence type="ECO:0000256" key="28">
    <source>
        <dbReference type="PIRNR" id="PIRNR000727"/>
    </source>
</evidence>
<evidence type="ECO:0000259" key="29">
    <source>
        <dbReference type="Pfam" id="PF00696"/>
    </source>
</evidence>
<dbReference type="InterPro" id="IPR001341">
    <property type="entry name" value="Asp_kinase"/>
</dbReference>
<dbReference type="FunFam" id="3.30.2130.10:FF:000001">
    <property type="entry name" value="Bifunctional aspartokinase/homoserine dehydrogenase"/>
    <property type="match status" value="1"/>
</dbReference>
<dbReference type="EC" id="2.7.2.4" evidence="28"/>
<dbReference type="Gene3D" id="1.20.120.1320">
    <property type="entry name" value="Aspartokinase, catalytic domain"/>
    <property type="match status" value="1"/>
</dbReference>
<comment type="catalytic activity">
    <reaction evidence="27">
        <text>L-homoserine + NAD(+) = L-aspartate 4-semialdehyde + NADH + H(+)</text>
        <dbReference type="Rhea" id="RHEA:15757"/>
        <dbReference type="ChEBI" id="CHEBI:15378"/>
        <dbReference type="ChEBI" id="CHEBI:57476"/>
        <dbReference type="ChEBI" id="CHEBI:57540"/>
        <dbReference type="ChEBI" id="CHEBI:57945"/>
        <dbReference type="ChEBI" id="CHEBI:537519"/>
        <dbReference type="EC" id="1.1.1.3"/>
    </reaction>
    <physiologicalReaction direction="right-to-left" evidence="27">
        <dbReference type="Rhea" id="RHEA:15759"/>
    </physiologicalReaction>
</comment>
<dbReference type="SUPFAM" id="SSF53633">
    <property type="entry name" value="Carbamate kinase-like"/>
    <property type="match status" value="1"/>
</dbReference>
<keyword evidence="16 28" id="KW-0067">ATP-binding</keyword>
<accession>A0A4R6P399</accession>
<dbReference type="Gene3D" id="3.30.2130.10">
    <property type="entry name" value="VC0802-like"/>
    <property type="match status" value="1"/>
</dbReference>
<comment type="similarity">
    <text evidence="8 28">In the N-terminal section; belongs to the aspartokinase family.</text>
</comment>
<dbReference type="GO" id="GO:0009089">
    <property type="term" value="P:lysine biosynthetic process via diaminopimelate"/>
    <property type="evidence" value="ECO:0007669"/>
    <property type="project" value="UniProtKB-UniRule"/>
</dbReference>
<evidence type="ECO:0000256" key="16">
    <source>
        <dbReference type="ARBA" id="ARBA00022840"/>
    </source>
</evidence>
<feature type="domain" description="Homoserine dehydrogenase catalytic" evidence="30">
    <location>
        <begin position="607"/>
        <end position="804"/>
    </location>
</feature>
<dbReference type="Proteomes" id="UP000295531">
    <property type="component" value="Unassembled WGS sequence"/>
</dbReference>
<dbReference type="Gene3D" id="3.30.360.10">
    <property type="entry name" value="Dihydrodipicolinate Reductase, domain 2"/>
    <property type="match status" value="1"/>
</dbReference>
<evidence type="ECO:0000259" key="30">
    <source>
        <dbReference type="Pfam" id="PF00742"/>
    </source>
</evidence>
<dbReference type="UniPathway" id="UPA00034">
    <property type="reaction ID" value="UER00015"/>
</dbReference>
<keyword evidence="22" id="KW-0486">Methionine biosynthesis</keyword>
<dbReference type="CDD" id="cd04921">
    <property type="entry name" value="ACT_AKi-HSDH-ThrA-like_1"/>
    <property type="match status" value="1"/>
</dbReference>
<evidence type="ECO:0000256" key="23">
    <source>
        <dbReference type="ARBA" id="ARBA00023268"/>
    </source>
</evidence>
<protein>
    <recommendedName>
        <fullName evidence="28">Bifunctional aspartokinase/homoserine dehydrogenase</fullName>
    </recommendedName>
    <domain>
        <recommendedName>
            <fullName evidence="28">Aspartokinase</fullName>
            <ecNumber evidence="28">2.7.2.4</ecNumber>
        </recommendedName>
    </domain>
    <domain>
        <recommendedName>
            <fullName evidence="28">Homoserine dehydrogenase</fullName>
            <ecNumber evidence="28">1.1.1.3</ecNumber>
        </recommendedName>
    </domain>
</protein>
<dbReference type="InterPro" id="IPR019811">
    <property type="entry name" value="HDH_CS"/>
</dbReference>
<feature type="domain" description="Aspartate/glutamate/uridylate kinase" evidence="29">
    <location>
        <begin position="2"/>
        <end position="278"/>
    </location>
</feature>
<evidence type="ECO:0000256" key="26">
    <source>
        <dbReference type="ARBA" id="ARBA00048841"/>
    </source>
</evidence>
<dbReference type="FunFam" id="3.30.360.10:FF:000006">
    <property type="entry name" value="Bifunctional aspartokinase/homoserine dehydrogenase"/>
    <property type="match status" value="1"/>
</dbReference>
<dbReference type="Pfam" id="PF03447">
    <property type="entry name" value="NAD_binding_3"/>
    <property type="match status" value="1"/>
</dbReference>
<evidence type="ECO:0000256" key="19">
    <source>
        <dbReference type="ARBA" id="ARBA00023027"/>
    </source>
</evidence>
<dbReference type="OrthoDB" id="9799110at2"/>
<feature type="domain" description="Aspartokinase ACT" evidence="32">
    <location>
        <begin position="392"/>
        <end position="452"/>
    </location>
</feature>
<dbReference type="SUPFAM" id="SSF55347">
    <property type="entry name" value="Glyceraldehyde-3-phosphate dehydrogenase-like, C-terminal domain"/>
    <property type="match status" value="1"/>
</dbReference>
<comment type="catalytic activity">
    <reaction evidence="26">
        <text>L-homoserine + NADP(+) = L-aspartate 4-semialdehyde + NADPH + H(+)</text>
        <dbReference type="Rhea" id="RHEA:15761"/>
        <dbReference type="ChEBI" id="CHEBI:15378"/>
        <dbReference type="ChEBI" id="CHEBI:57476"/>
        <dbReference type="ChEBI" id="CHEBI:57783"/>
        <dbReference type="ChEBI" id="CHEBI:58349"/>
        <dbReference type="ChEBI" id="CHEBI:537519"/>
        <dbReference type="EC" id="1.1.1.3"/>
    </reaction>
    <physiologicalReaction direction="right-to-left" evidence="26">
        <dbReference type="Rhea" id="RHEA:15763"/>
    </physiologicalReaction>
</comment>
<comment type="pathway">
    <text evidence="3 28">Amino-acid biosynthesis; L-methionine biosynthesis via de novo pathway; L-homoserine from L-aspartate: step 1/3.</text>
</comment>
<dbReference type="InterPro" id="IPR036393">
    <property type="entry name" value="AceGlu_kinase-like_sf"/>
</dbReference>
<dbReference type="NCBIfam" id="TIGR00657">
    <property type="entry name" value="asp_kinases"/>
    <property type="match status" value="1"/>
</dbReference>
<keyword evidence="13" id="KW-0479">Metal-binding</keyword>
<dbReference type="GO" id="GO:0009090">
    <property type="term" value="P:homoserine biosynthetic process"/>
    <property type="evidence" value="ECO:0007669"/>
    <property type="project" value="UniProtKB-ARBA"/>
</dbReference>
<dbReference type="InterPro" id="IPR018042">
    <property type="entry name" value="Aspartate_kinase_CS"/>
</dbReference>
<comment type="subunit">
    <text evidence="9 28">Homotetramer.</text>
</comment>
<dbReference type="InterPro" id="IPR042199">
    <property type="entry name" value="AsparK_Bifunc_asparK/hSer_DH"/>
</dbReference>
<keyword evidence="19" id="KW-0520">NAD</keyword>
<dbReference type="CDD" id="cd04243">
    <property type="entry name" value="AAK_AK-HSDH-like"/>
    <property type="match status" value="1"/>
</dbReference>
<evidence type="ECO:0000256" key="12">
    <source>
        <dbReference type="ARBA" id="ARBA00022697"/>
    </source>
</evidence>
<keyword evidence="15 28" id="KW-0418">Kinase</keyword>
<comment type="catalytic activity">
    <reaction evidence="25">
        <text>L-aspartate + ATP = 4-phospho-L-aspartate + ADP</text>
        <dbReference type="Rhea" id="RHEA:23776"/>
        <dbReference type="ChEBI" id="CHEBI:29991"/>
        <dbReference type="ChEBI" id="CHEBI:30616"/>
        <dbReference type="ChEBI" id="CHEBI:57535"/>
        <dbReference type="ChEBI" id="CHEBI:456216"/>
        <dbReference type="EC" id="2.7.2.4"/>
    </reaction>
    <physiologicalReaction direction="left-to-right" evidence="25">
        <dbReference type="Rhea" id="RHEA:23777"/>
    </physiologicalReaction>
</comment>
<dbReference type="UniPathway" id="UPA00050">
    <property type="reaction ID" value="UER00063"/>
</dbReference>
<evidence type="ECO:0000313" key="33">
    <source>
        <dbReference type="EMBL" id="TDP32208.1"/>
    </source>
</evidence>
<dbReference type="GO" id="GO:0046872">
    <property type="term" value="F:metal ion binding"/>
    <property type="evidence" value="ECO:0007669"/>
    <property type="project" value="UniProtKB-KW"/>
</dbReference>
<dbReference type="InterPro" id="IPR045865">
    <property type="entry name" value="ACT-like_dom_sf"/>
</dbReference>
<reference evidence="33 34" key="1">
    <citation type="submission" date="2019-03" db="EMBL/GenBank/DDBJ databases">
        <title>Freshwater and sediment microbial communities from various areas in North America, analyzing microbe dynamics in response to fracking.</title>
        <authorList>
            <person name="Lamendella R."/>
        </authorList>
    </citation>
    <scope>NUCLEOTIDE SEQUENCE [LARGE SCALE GENOMIC DNA]</scope>
    <source>
        <strain evidence="33 34">18_TX</strain>
    </source>
</reference>
<evidence type="ECO:0000256" key="13">
    <source>
        <dbReference type="ARBA" id="ARBA00022723"/>
    </source>
</evidence>
<evidence type="ECO:0000256" key="4">
    <source>
        <dbReference type="ARBA" id="ARBA00005056"/>
    </source>
</evidence>
<evidence type="ECO:0000256" key="7">
    <source>
        <dbReference type="ARBA" id="ARBA00007952"/>
    </source>
</evidence>
<dbReference type="InterPro" id="IPR054352">
    <property type="entry name" value="ACT_Aspartokinase"/>
</dbReference>
<keyword evidence="14 28" id="KW-0547">Nucleotide-binding</keyword>
<dbReference type="Gene3D" id="3.40.50.720">
    <property type="entry name" value="NAD(P)-binding Rossmann-like Domain"/>
    <property type="match status" value="1"/>
</dbReference>
<dbReference type="GO" id="GO:0004072">
    <property type="term" value="F:aspartate kinase activity"/>
    <property type="evidence" value="ECO:0007669"/>
    <property type="project" value="UniProtKB-UniRule"/>
</dbReference>